<sequence length="237" mass="26138">MIQLAVYSDAGGREENEDSVRFLRQAEDGLLLVLADGLGGHGGGKTASAAAVEAVCSDWEGEADPGDLANRIARAHQTIREKQTPDCMMKSTVVLLALRGQQSAWAHVGDSRLYHFHQGKLEFQTRDHSASQVAVLLGEITPDQIRFHEDRGRILRALGQEGDLRPETGEQTLPPGRHAFLLCSDGFWEYVLEQEMEEDLRAAADPQGWLDAMRGRLSRRTPPDNDNNTAAAVWLDL</sequence>
<dbReference type="Gene3D" id="3.60.40.10">
    <property type="entry name" value="PPM-type phosphatase domain"/>
    <property type="match status" value="1"/>
</dbReference>
<dbReference type="InterPro" id="IPR001932">
    <property type="entry name" value="PPM-type_phosphatase-like_dom"/>
</dbReference>
<comment type="caution">
    <text evidence="2">The sequence shown here is derived from an EMBL/GenBank/DDBJ whole genome shotgun (WGS) entry which is preliminary data.</text>
</comment>
<gene>
    <name evidence="2" type="ORF">IAB89_10970</name>
</gene>
<evidence type="ECO:0000259" key="1">
    <source>
        <dbReference type="PROSITE" id="PS51746"/>
    </source>
</evidence>
<dbReference type="EMBL" id="DVGZ01000119">
    <property type="protein sequence ID" value="HIR48155.1"/>
    <property type="molecule type" value="Genomic_DNA"/>
</dbReference>
<reference evidence="2" key="1">
    <citation type="submission" date="2020-10" db="EMBL/GenBank/DDBJ databases">
        <authorList>
            <person name="Gilroy R."/>
        </authorList>
    </citation>
    <scope>NUCLEOTIDE SEQUENCE</scope>
    <source>
        <strain evidence="2">ChiSxjej1B13-7958</strain>
    </source>
</reference>
<name>A0A9D1AQ70_9FIRM</name>
<accession>A0A9D1AQ70</accession>
<evidence type="ECO:0000313" key="3">
    <source>
        <dbReference type="Proteomes" id="UP000824242"/>
    </source>
</evidence>
<feature type="domain" description="PPM-type phosphatase" evidence="1">
    <location>
        <begin position="3"/>
        <end position="237"/>
    </location>
</feature>
<dbReference type="PROSITE" id="PS51746">
    <property type="entry name" value="PPM_2"/>
    <property type="match status" value="1"/>
</dbReference>
<organism evidence="2 3">
    <name type="scientific">Candidatus Caccousia avicola</name>
    <dbReference type="NCBI Taxonomy" id="2840721"/>
    <lineage>
        <taxon>Bacteria</taxon>
        <taxon>Bacillati</taxon>
        <taxon>Bacillota</taxon>
        <taxon>Clostridia</taxon>
        <taxon>Eubacteriales</taxon>
        <taxon>Oscillospiraceae</taxon>
        <taxon>Oscillospiraceae incertae sedis</taxon>
        <taxon>Candidatus Caccousia</taxon>
    </lineage>
</organism>
<reference evidence="2" key="2">
    <citation type="journal article" date="2021" name="PeerJ">
        <title>Extensive microbial diversity within the chicken gut microbiome revealed by metagenomics and culture.</title>
        <authorList>
            <person name="Gilroy R."/>
            <person name="Ravi A."/>
            <person name="Getino M."/>
            <person name="Pursley I."/>
            <person name="Horton D.L."/>
            <person name="Alikhan N.F."/>
            <person name="Baker D."/>
            <person name="Gharbi K."/>
            <person name="Hall N."/>
            <person name="Watson M."/>
            <person name="Adriaenssens E.M."/>
            <person name="Foster-Nyarko E."/>
            <person name="Jarju S."/>
            <person name="Secka A."/>
            <person name="Antonio M."/>
            <person name="Oren A."/>
            <person name="Chaudhuri R.R."/>
            <person name="La Ragione R."/>
            <person name="Hildebrand F."/>
            <person name="Pallen M.J."/>
        </authorList>
    </citation>
    <scope>NUCLEOTIDE SEQUENCE</scope>
    <source>
        <strain evidence="2">ChiSxjej1B13-7958</strain>
    </source>
</reference>
<dbReference type="SMART" id="SM00331">
    <property type="entry name" value="PP2C_SIG"/>
    <property type="match status" value="1"/>
</dbReference>
<dbReference type="Pfam" id="PF13672">
    <property type="entry name" value="PP2C_2"/>
    <property type="match status" value="1"/>
</dbReference>
<dbReference type="Proteomes" id="UP000824242">
    <property type="component" value="Unassembled WGS sequence"/>
</dbReference>
<protein>
    <submittedName>
        <fullName evidence="2">Serine/threonine-protein phosphatase</fullName>
    </submittedName>
</protein>
<dbReference type="AlphaFoldDB" id="A0A9D1AQ70"/>
<dbReference type="SMART" id="SM00332">
    <property type="entry name" value="PP2Cc"/>
    <property type="match status" value="1"/>
</dbReference>
<evidence type="ECO:0000313" key="2">
    <source>
        <dbReference type="EMBL" id="HIR48155.1"/>
    </source>
</evidence>
<proteinExistence type="predicted"/>
<dbReference type="InterPro" id="IPR036457">
    <property type="entry name" value="PPM-type-like_dom_sf"/>
</dbReference>
<dbReference type="SUPFAM" id="SSF81606">
    <property type="entry name" value="PP2C-like"/>
    <property type="match status" value="1"/>
</dbReference>